<dbReference type="EMBL" id="LAZR01069116">
    <property type="protein sequence ID" value="KKK48335.1"/>
    <property type="molecule type" value="Genomic_DNA"/>
</dbReference>
<gene>
    <name evidence="1" type="ORF">LCGC14_3146160</name>
</gene>
<protein>
    <submittedName>
        <fullName evidence="1">Uncharacterized protein</fullName>
    </submittedName>
</protein>
<proteinExistence type="predicted"/>
<dbReference type="AlphaFoldDB" id="A0A0F8WJF2"/>
<organism evidence="1">
    <name type="scientific">marine sediment metagenome</name>
    <dbReference type="NCBI Taxonomy" id="412755"/>
    <lineage>
        <taxon>unclassified sequences</taxon>
        <taxon>metagenomes</taxon>
        <taxon>ecological metagenomes</taxon>
    </lineage>
</organism>
<accession>A0A0F8WJF2</accession>
<comment type="caution">
    <text evidence="1">The sequence shown here is derived from an EMBL/GenBank/DDBJ whole genome shotgun (WGS) entry which is preliminary data.</text>
</comment>
<evidence type="ECO:0000313" key="1">
    <source>
        <dbReference type="EMBL" id="KKK48335.1"/>
    </source>
</evidence>
<reference evidence="1" key="1">
    <citation type="journal article" date="2015" name="Nature">
        <title>Complex archaea that bridge the gap between prokaryotes and eukaryotes.</title>
        <authorList>
            <person name="Spang A."/>
            <person name="Saw J.H."/>
            <person name="Jorgensen S.L."/>
            <person name="Zaremba-Niedzwiedzka K."/>
            <person name="Martijn J."/>
            <person name="Lind A.E."/>
            <person name="van Eijk R."/>
            <person name="Schleper C."/>
            <person name="Guy L."/>
            <person name="Ettema T.J."/>
        </authorList>
    </citation>
    <scope>NUCLEOTIDE SEQUENCE</scope>
</reference>
<sequence length="91" mass="10678">MSNKKKYWVVTTRIKINEIEQTFEYGAEFPELEDERRIKRLLDAGMLSTAKPTDIPEPQILEVNHFIPSEPYEDLPEKVVGKSKKKKEEDN</sequence>
<name>A0A0F8WJF2_9ZZZZ</name>